<dbReference type="AlphaFoldDB" id="C3Z2S8"/>
<dbReference type="PANTHER" id="PTHR31395">
    <property type="entry name" value="SHISA"/>
    <property type="match status" value="1"/>
</dbReference>
<dbReference type="InterPro" id="IPR053891">
    <property type="entry name" value="Shisa_N"/>
</dbReference>
<keyword evidence="2 6" id="KW-0812">Transmembrane</keyword>
<evidence type="ECO:0000256" key="5">
    <source>
        <dbReference type="SAM" id="MobiDB-lite"/>
    </source>
</evidence>
<feature type="transmembrane region" description="Helical" evidence="6">
    <location>
        <begin position="123"/>
        <end position="146"/>
    </location>
</feature>
<gene>
    <name evidence="8" type="ORF">BRAFLDRAFT_118184</name>
</gene>
<dbReference type="InterPro" id="IPR026910">
    <property type="entry name" value="Shisa"/>
</dbReference>
<organism>
    <name type="scientific">Branchiostoma floridae</name>
    <name type="common">Florida lancelet</name>
    <name type="synonym">Amphioxus</name>
    <dbReference type="NCBI Taxonomy" id="7739"/>
    <lineage>
        <taxon>Eukaryota</taxon>
        <taxon>Metazoa</taxon>
        <taxon>Chordata</taxon>
        <taxon>Cephalochordata</taxon>
        <taxon>Leptocardii</taxon>
        <taxon>Amphioxiformes</taxon>
        <taxon>Branchiostomatidae</taxon>
        <taxon>Branchiostoma</taxon>
    </lineage>
</organism>
<sequence length="290" mass="30437">MVSVGNAAVSEKAARWPCYEAFLGLVIGGSVLLVILLICCCVCCCRGCCSSRQPAVTVVQASGEYCPAYTDIFGNYQSGFSCPNHSNGDSYDDDYCCGTSSLPYCCDSCLLSQQTSYCDIVSYWSLSTGAIVGIALGSLAFIAFVITMCICCCCACCKSGSSANRTTVVQGQTVNAVAVAQTTYPGQTANAFAVAQTTYPGQQYPQYPPGSEMTQYPPTGAQYPPAGAQNPTTGAQYPPPGAQYPPQGQQYPPAAPQYAPPGQQPPYPVAQGDMAYPPPYPGQDGQPMKQ</sequence>
<evidence type="ECO:0000256" key="2">
    <source>
        <dbReference type="ARBA" id="ARBA00022692"/>
    </source>
</evidence>
<feature type="compositionally biased region" description="Pro residues" evidence="5">
    <location>
        <begin position="253"/>
        <end position="268"/>
    </location>
</feature>
<evidence type="ECO:0000256" key="6">
    <source>
        <dbReference type="SAM" id="Phobius"/>
    </source>
</evidence>
<feature type="transmembrane region" description="Helical" evidence="6">
    <location>
        <begin position="21"/>
        <end position="45"/>
    </location>
</feature>
<name>C3Z2S8_BRAFL</name>
<dbReference type="STRING" id="7739.C3Z2S8"/>
<evidence type="ECO:0000256" key="1">
    <source>
        <dbReference type="ARBA" id="ARBA00004370"/>
    </source>
</evidence>
<keyword evidence="4 6" id="KW-0472">Membrane</keyword>
<evidence type="ECO:0000313" key="8">
    <source>
        <dbReference type="EMBL" id="EEN53329.1"/>
    </source>
</evidence>
<dbReference type="PANTHER" id="PTHR31395:SF23">
    <property type="entry name" value="GEO05642P1"/>
    <property type="match status" value="1"/>
</dbReference>
<dbReference type="InParanoid" id="C3Z2S8"/>
<dbReference type="EMBL" id="GG666574">
    <property type="protein sequence ID" value="EEN53329.1"/>
    <property type="molecule type" value="Genomic_DNA"/>
</dbReference>
<keyword evidence="3 6" id="KW-1133">Transmembrane helix</keyword>
<reference evidence="8" key="1">
    <citation type="journal article" date="2008" name="Nature">
        <title>The amphioxus genome and the evolution of the chordate karyotype.</title>
        <authorList>
            <consortium name="US DOE Joint Genome Institute (JGI-PGF)"/>
            <person name="Putnam N.H."/>
            <person name="Butts T."/>
            <person name="Ferrier D.E.K."/>
            <person name="Furlong R.F."/>
            <person name="Hellsten U."/>
            <person name="Kawashima T."/>
            <person name="Robinson-Rechavi M."/>
            <person name="Shoguchi E."/>
            <person name="Terry A."/>
            <person name="Yu J.-K."/>
            <person name="Benito-Gutierrez E.L."/>
            <person name="Dubchak I."/>
            <person name="Garcia-Fernandez J."/>
            <person name="Gibson-Brown J.J."/>
            <person name="Grigoriev I.V."/>
            <person name="Horton A.C."/>
            <person name="de Jong P.J."/>
            <person name="Jurka J."/>
            <person name="Kapitonov V.V."/>
            <person name="Kohara Y."/>
            <person name="Kuroki Y."/>
            <person name="Lindquist E."/>
            <person name="Lucas S."/>
            <person name="Osoegawa K."/>
            <person name="Pennacchio L.A."/>
            <person name="Salamov A.A."/>
            <person name="Satou Y."/>
            <person name="Sauka-Spengler T."/>
            <person name="Schmutz J."/>
            <person name="Shin-I T."/>
            <person name="Toyoda A."/>
            <person name="Bronner-Fraser M."/>
            <person name="Fujiyama A."/>
            <person name="Holland L.Z."/>
            <person name="Holland P.W.H."/>
            <person name="Satoh N."/>
            <person name="Rokhsar D.S."/>
        </authorList>
    </citation>
    <scope>NUCLEOTIDE SEQUENCE [LARGE SCALE GENOMIC DNA]</scope>
    <source>
        <strain evidence="8">S238N-H82</strain>
        <tissue evidence="8">Testes</tissue>
    </source>
</reference>
<dbReference type="GO" id="GO:0016020">
    <property type="term" value="C:membrane"/>
    <property type="evidence" value="ECO:0007669"/>
    <property type="project" value="UniProtKB-SubCell"/>
</dbReference>
<proteinExistence type="predicted"/>
<evidence type="ECO:0000259" key="7">
    <source>
        <dbReference type="Pfam" id="PF13908"/>
    </source>
</evidence>
<dbReference type="Pfam" id="PF13908">
    <property type="entry name" value="Shisa_N"/>
    <property type="match status" value="1"/>
</dbReference>
<evidence type="ECO:0000256" key="4">
    <source>
        <dbReference type="ARBA" id="ARBA00023136"/>
    </source>
</evidence>
<comment type="subcellular location">
    <subcellularLocation>
        <location evidence="1">Membrane</location>
    </subcellularLocation>
</comment>
<feature type="domain" description="Shisa N-terminal" evidence="7">
    <location>
        <begin position="63"/>
        <end position="118"/>
    </location>
</feature>
<protein>
    <recommendedName>
        <fullName evidence="7">Shisa N-terminal domain-containing protein</fullName>
    </recommendedName>
</protein>
<feature type="region of interest" description="Disordered" evidence="5">
    <location>
        <begin position="203"/>
        <end position="290"/>
    </location>
</feature>
<evidence type="ECO:0000256" key="3">
    <source>
        <dbReference type="ARBA" id="ARBA00022989"/>
    </source>
</evidence>
<accession>C3Z2S8</accession>